<proteinExistence type="predicted"/>
<feature type="compositionally biased region" description="Acidic residues" evidence="2">
    <location>
        <begin position="836"/>
        <end position="848"/>
    </location>
</feature>
<dbReference type="AlphaFoldDB" id="A0A8H6YL00"/>
<gene>
    <name evidence="3" type="ORF">MVEN_00525000</name>
</gene>
<dbReference type="PANTHER" id="PTHR28594">
    <property type="entry name" value="ATR-INTERACTING PROTEIN"/>
    <property type="match status" value="1"/>
</dbReference>
<keyword evidence="1" id="KW-0175">Coiled coil</keyword>
<feature type="region of interest" description="Disordered" evidence="2">
    <location>
        <begin position="255"/>
        <end position="410"/>
    </location>
</feature>
<evidence type="ECO:0000313" key="3">
    <source>
        <dbReference type="EMBL" id="KAF7361808.1"/>
    </source>
</evidence>
<feature type="region of interest" description="Disordered" evidence="2">
    <location>
        <begin position="828"/>
        <end position="855"/>
    </location>
</feature>
<dbReference type="InterPro" id="IPR033349">
    <property type="entry name" value="ATRIP"/>
</dbReference>
<comment type="caution">
    <text evidence="3">The sequence shown here is derived from an EMBL/GenBank/DDBJ whole genome shotgun (WGS) entry which is preliminary data.</text>
</comment>
<feature type="compositionally biased region" description="Basic and acidic residues" evidence="2">
    <location>
        <begin position="312"/>
        <end position="324"/>
    </location>
</feature>
<sequence length="855" mass="94341">MDGSDDYAFDDIVLDDQTLAVLDSEEQKYLSQAVPPPAKRQKTENGWKPAPVQGNSRAPVVDDNDLPEISVHGDGSYAFRGAPKVGGSNTTLGPPRVAPPNVQPHVASVAAASRPTPYTRPEPPARPRDPLPPMAHTRPQQAPRLVASTVSYQAPRPVTSDISQVQTDELRKQIEELRRENEKYRAELKEATVAKLAKQGEVSILRQKEEKVAQDHATQVAKLKLAKEESEARQIEMQKEMKAEVERLKTQFIFKQHELESSSRKPPMSVRSKRIAKDIPSTPLAVPSQIQQWNRNASFNGFPEQSPVRARVAPDAHRTPEKSKKPPKLLGFENSFADATPVRPRNGHSRPKKEAEGSAHAVHRRETSPSTSPIPFPQPLDDVKMADPPDFGSELTGPETVDSDRPGNEGITTEDLQEIQPFNWKAELTRIILTHSSPQNTSPTLKILVGLALPTESAERYSDVVTRILELVASTSQYKDYEASLPGVCRYLASIIAILNGTDLDNELAALLNLLVCLSCSLPMFAPTLLAFSPETGDDCDILEILCSIIRDHLVPTKGPFSGSNLGAETVGLLEALSWNVKEDLIGRLTMICNSKDILMILLDTAQPSWLVGRGIRLLVLLATHPKLSHDLLSSSEGVQLSEEVKAKDNTRLPHIERLCSYLIDASQKDPEALEMKTQILTFFGVLSVAHADVHATLVGCQGMVPSLVAFLTQMTTLLWEGDEFFTTSSETIARTVRTLNQTLFLLHHLVFGLEPNFNLRHRLHYAPSRTFNGITHMFIVTFGRLSCADPPEWIDSAQKLELEAMSEMAQDLLDLVVDGPEADSIWTAYQVDPGDPGDDSDTDEEDMEAKLLGE</sequence>
<dbReference type="PANTHER" id="PTHR28594:SF1">
    <property type="entry name" value="ATR-INTERACTING PROTEIN"/>
    <property type="match status" value="1"/>
</dbReference>
<accession>A0A8H6YL00</accession>
<feature type="region of interest" description="Disordered" evidence="2">
    <location>
        <begin position="29"/>
        <end position="142"/>
    </location>
</feature>
<feature type="coiled-coil region" evidence="1">
    <location>
        <begin position="160"/>
        <end position="240"/>
    </location>
</feature>
<evidence type="ECO:0000256" key="2">
    <source>
        <dbReference type="SAM" id="MobiDB-lite"/>
    </source>
</evidence>
<keyword evidence="4" id="KW-1185">Reference proteome</keyword>
<protein>
    <recommendedName>
        <fullName evidence="5">DNA repair protein Rad26</fullName>
    </recommendedName>
</protein>
<name>A0A8H6YL00_9AGAR</name>
<organism evidence="3 4">
    <name type="scientific">Mycena venus</name>
    <dbReference type="NCBI Taxonomy" id="2733690"/>
    <lineage>
        <taxon>Eukaryota</taxon>
        <taxon>Fungi</taxon>
        <taxon>Dikarya</taxon>
        <taxon>Basidiomycota</taxon>
        <taxon>Agaricomycotina</taxon>
        <taxon>Agaricomycetes</taxon>
        <taxon>Agaricomycetidae</taxon>
        <taxon>Agaricales</taxon>
        <taxon>Marasmiineae</taxon>
        <taxon>Mycenaceae</taxon>
        <taxon>Mycena</taxon>
    </lineage>
</organism>
<evidence type="ECO:0000313" key="4">
    <source>
        <dbReference type="Proteomes" id="UP000620124"/>
    </source>
</evidence>
<dbReference type="GO" id="GO:0000077">
    <property type="term" value="P:DNA damage checkpoint signaling"/>
    <property type="evidence" value="ECO:0007669"/>
    <property type="project" value="InterPro"/>
</dbReference>
<evidence type="ECO:0008006" key="5">
    <source>
        <dbReference type="Google" id="ProtNLM"/>
    </source>
</evidence>
<feature type="compositionally biased region" description="Polar residues" evidence="2">
    <location>
        <begin position="288"/>
        <end position="299"/>
    </location>
</feature>
<reference evidence="3" key="1">
    <citation type="submission" date="2020-05" db="EMBL/GenBank/DDBJ databases">
        <title>Mycena genomes resolve the evolution of fungal bioluminescence.</title>
        <authorList>
            <person name="Tsai I.J."/>
        </authorList>
    </citation>
    <scope>NUCLEOTIDE SEQUENCE</scope>
    <source>
        <strain evidence="3">CCC161011</strain>
    </source>
</reference>
<dbReference type="EMBL" id="JACAZI010000004">
    <property type="protein sequence ID" value="KAF7361808.1"/>
    <property type="molecule type" value="Genomic_DNA"/>
</dbReference>
<evidence type="ECO:0000256" key="1">
    <source>
        <dbReference type="SAM" id="Coils"/>
    </source>
</evidence>
<dbReference type="Proteomes" id="UP000620124">
    <property type="component" value="Unassembled WGS sequence"/>
</dbReference>
<dbReference type="OrthoDB" id="3366922at2759"/>